<comment type="caution">
    <text evidence="6">The sequence shown here is derived from an EMBL/GenBank/DDBJ whole genome shotgun (WGS) entry which is preliminary data.</text>
</comment>
<feature type="compositionally biased region" description="Polar residues" evidence="4">
    <location>
        <begin position="560"/>
        <end position="573"/>
    </location>
</feature>
<keyword evidence="2" id="KW-0863">Zinc-finger</keyword>
<protein>
    <recommendedName>
        <fullName evidence="5">Zinc finger PHD-type domain-containing protein</fullName>
    </recommendedName>
</protein>
<dbReference type="Proteomes" id="UP000078113">
    <property type="component" value="Unassembled WGS sequence"/>
</dbReference>
<reference evidence="6" key="1">
    <citation type="submission" date="2016-04" db="EMBL/GenBank/DDBJ databases">
        <authorList>
            <person name="Nguyen H.D."/>
            <person name="Samba Siva P."/>
            <person name="Cullis J."/>
            <person name="Levesque C.A."/>
            <person name="Hambleton S."/>
        </authorList>
    </citation>
    <scope>NUCLEOTIDE SEQUENCE</scope>
    <source>
        <strain evidence="6">DAOMC 236422</strain>
    </source>
</reference>
<gene>
    <name evidence="6" type="ORF">A4X09_0g2622</name>
</gene>
<evidence type="ECO:0000256" key="2">
    <source>
        <dbReference type="ARBA" id="ARBA00022771"/>
    </source>
</evidence>
<feature type="region of interest" description="Disordered" evidence="4">
    <location>
        <begin position="512"/>
        <end position="573"/>
    </location>
</feature>
<dbReference type="InterPro" id="IPR001965">
    <property type="entry name" value="Znf_PHD"/>
</dbReference>
<feature type="region of interest" description="Disordered" evidence="4">
    <location>
        <begin position="93"/>
        <end position="150"/>
    </location>
</feature>
<dbReference type="SMART" id="SM00249">
    <property type="entry name" value="PHD"/>
    <property type="match status" value="1"/>
</dbReference>
<feature type="compositionally biased region" description="Low complexity" evidence="4">
    <location>
        <begin position="105"/>
        <end position="139"/>
    </location>
</feature>
<dbReference type="EMBL" id="LWDG02000081">
    <property type="protein sequence ID" value="KAE8269721.1"/>
    <property type="molecule type" value="Genomic_DNA"/>
</dbReference>
<feature type="domain" description="Zinc finger PHD-type" evidence="5">
    <location>
        <begin position="463"/>
        <end position="508"/>
    </location>
</feature>
<keyword evidence="3" id="KW-0862">Zinc</keyword>
<dbReference type="SUPFAM" id="SSF57903">
    <property type="entry name" value="FYVE/PHD zinc finger"/>
    <property type="match status" value="1"/>
</dbReference>
<dbReference type="InterPro" id="IPR011011">
    <property type="entry name" value="Znf_FYVE_PHD"/>
</dbReference>
<proteinExistence type="predicted"/>
<dbReference type="InterPro" id="IPR013083">
    <property type="entry name" value="Znf_RING/FYVE/PHD"/>
</dbReference>
<dbReference type="GO" id="GO:0008270">
    <property type="term" value="F:zinc ion binding"/>
    <property type="evidence" value="ECO:0007669"/>
    <property type="project" value="UniProtKB-KW"/>
</dbReference>
<keyword evidence="7" id="KW-1185">Reference proteome</keyword>
<evidence type="ECO:0000313" key="6">
    <source>
        <dbReference type="EMBL" id="KAE8269721.1"/>
    </source>
</evidence>
<feature type="compositionally biased region" description="Polar residues" evidence="4">
    <location>
        <begin position="520"/>
        <end position="532"/>
    </location>
</feature>
<dbReference type="Gene3D" id="3.30.40.10">
    <property type="entry name" value="Zinc/RING finger domain, C3HC4 (zinc finger)"/>
    <property type="match status" value="1"/>
</dbReference>
<feature type="compositionally biased region" description="Polar residues" evidence="4">
    <location>
        <begin position="93"/>
        <end position="104"/>
    </location>
</feature>
<dbReference type="AlphaFoldDB" id="A0A8X7NCY6"/>
<evidence type="ECO:0000313" key="7">
    <source>
        <dbReference type="Proteomes" id="UP000078113"/>
    </source>
</evidence>
<reference evidence="6" key="2">
    <citation type="journal article" date="2019" name="IMA Fungus">
        <title>Genome sequencing and comparison of five Tilletia species to identify candidate genes for the detection of regulated species infecting wheat.</title>
        <authorList>
            <person name="Nguyen H.D.T."/>
            <person name="Sultana T."/>
            <person name="Kesanakurti P."/>
            <person name="Hambleton S."/>
        </authorList>
    </citation>
    <scope>NUCLEOTIDE SEQUENCE</scope>
    <source>
        <strain evidence="6">DAOMC 236422</strain>
    </source>
</reference>
<evidence type="ECO:0000256" key="3">
    <source>
        <dbReference type="ARBA" id="ARBA00022833"/>
    </source>
</evidence>
<accession>A0A8X7NCY6</accession>
<name>A0A8X7NCY6_9BASI</name>
<organism evidence="6 7">
    <name type="scientific">Tilletia walkeri</name>
    <dbReference type="NCBI Taxonomy" id="117179"/>
    <lineage>
        <taxon>Eukaryota</taxon>
        <taxon>Fungi</taxon>
        <taxon>Dikarya</taxon>
        <taxon>Basidiomycota</taxon>
        <taxon>Ustilaginomycotina</taxon>
        <taxon>Exobasidiomycetes</taxon>
        <taxon>Tilletiales</taxon>
        <taxon>Tilletiaceae</taxon>
        <taxon>Tilletia</taxon>
    </lineage>
</organism>
<evidence type="ECO:0000259" key="5">
    <source>
        <dbReference type="SMART" id="SM00249"/>
    </source>
</evidence>
<evidence type="ECO:0000256" key="1">
    <source>
        <dbReference type="ARBA" id="ARBA00022723"/>
    </source>
</evidence>
<feature type="region of interest" description="Disordered" evidence="4">
    <location>
        <begin position="423"/>
        <end position="442"/>
    </location>
</feature>
<feature type="compositionally biased region" description="Polar residues" evidence="4">
    <location>
        <begin position="428"/>
        <end position="442"/>
    </location>
</feature>
<keyword evidence="1" id="KW-0479">Metal-binding</keyword>
<evidence type="ECO:0000256" key="4">
    <source>
        <dbReference type="SAM" id="MobiDB-lite"/>
    </source>
</evidence>
<sequence length="573" mass="61832">MPTAPNIPSVDPQIVTQAVMSVLMSMGLMPSGVVPAAPNSLPVYTFPSSSVATATTENVTTAIAPPVPTSNPIGSAPSRTVSELFDQASQNFSSTMSSTPVQVPSPSMRTSSAPVSSSSAPSTSPFPQSTSLSGLLPSGSGSGKGSSKRTPSLKLYNSEIYFLPQRLFEVPVKFNTALMKIVSARRLMIKVNIPATPGTYGSIVKVIFDAFMQQDVDLTSYGVEFAYIDKGTKLLLPLPISMAKFDAAVFEKYYSANRCVIVPTSNQEDPQLQQYFFSDQGAGISESGSVIEVEGGGKNDEAGTNVRHCAWCLIRLPEAYIEKHEEGCARKQAGWDTIPMYFQGDFSGERLPVAVDDEAFPDDLTGVHAFAQSYIREEQAKWAEQQVKWAAERQAKWDAEEKTAAKGKDGSSSALLSEDEFGDVASSAGDTNETRQSQIQIPHVQSSLDGGLASYAPKDVSASCFCGDVDEEKNMIMCEAHEHEKWFHFICVDLLKSPKGRWKCDACKREKRPFSSSSSRGSQTKPQSTSTSGKKRARSITPDEALSTSLSGPVSRPRQTRSQTQSLAPSLAR</sequence>